<dbReference type="Gene3D" id="2.130.10.10">
    <property type="entry name" value="YVTN repeat-like/Quinoprotein amine dehydrogenase"/>
    <property type="match status" value="1"/>
</dbReference>
<reference key="1">
    <citation type="submission" date="2010-11" db="EMBL/GenBank/DDBJ databases">
        <title>The complete sequence of chromosome of Isophaera pallida ATCC 43644.</title>
        <authorList>
            <consortium name="US DOE Joint Genome Institute (JGI-PGF)"/>
            <person name="Lucas S."/>
            <person name="Copeland A."/>
            <person name="Lapidus A."/>
            <person name="Bruce D."/>
            <person name="Goodwin L."/>
            <person name="Pitluck S."/>
            <person name="Kyrpides N."/>
            <person name="Mavromatis K."/>
            <person name="Pagani I."/>
            <person name="Ivanova N."/>
            <person name="Saunders E."/>
            <person name="Brettin T."/>
            <person name="Detter J.C."/>
            <person name="Han C."/>
            <person name="Tapia R."/>
            <person name="Land M."/>
            <person name="Hauser L."/>
            <person name="Markowitz V."/>
            <person name="Cheng J.-F."/>
            <person name="Hugenholtz P."/>
            <person name="Woyke T."/>
            <person name="Wu D."/>
            <person name="Eisen J.A."/>
        </authorList>
    </citation>
    <scope>NUCLEOTIDE SEQUENCE</scope>
    <source>
        <strain>ATCC 43644</strain>
    </source>
</reference>
<dbReference type="KEGG" id="ipa:Isop_2772"/>
<sequence>MKRIDRRTKGVGLILVLVGLTGCGRTDSEISVGQGTADLPRLGEPSGSEVAPLVRVAPSQGVAARVEFSGKPVGLTVGPDGAVVVGLEHDVWMVQGQPPTTTRPSWVSSQDLLIALAGDPRFNGAALAHFQFDPATSQPNTLVRLVATADGAILNEQRFKSEIKCLAIAPATRPSDEADSSPKPVVLVGTVWSENASGPQPLGVVLQPSTDEQIPLRGLVGEPSAAALTTDGRLAALAAARRGENFVTLGELKVWSLDDPSQPRWGVSENLANIHGLIFRPDSQALVLAHKTAGGDPVATLFAVEDGAVLSRTPPLPANVTTLKFTPEGSGLVLGLENGLIQLHRADDLAQPPMVSRQAHVGPVQGVGFAKDTYSLISIGRDSKLLFWEPSLWTPPGSTESLHQL</sequence>
<evidence type="ECO:0000256" key="1">
    <source>
        <dbReference type="PROSITE-ProRule" id="PRU00221"/>
    </source>
</evidence>
<dbReference type="InterPro" id="IPR001680">
    <property type="entry name" value="WD40_rpt"/>
</dbReference>
<feature type="repeat" description="WD" evidence="1">
    <location>
        <begin position="357"/>
        <end position="389"/>
    </location>
</feature>
<gene>
    <name evidence="2" type="ordered locus">Isop_2772</name>
</gene>
<dbReference type="HOGENOM" id="CLU_679302_0_0_0"/>
<dbReference type="SUPFAM" id="SSF50960">
    <property type="entry name" value="TolB, C-terminal domain"/>
    <property type="match status" value="1"/>
</dbReference>
<dbReference type="PROSITE" id="PS51257">
    <property type="entry name" value="PROKAR_LIPOPROTEIN"/>
    <property type="match status" value="1"/>
</dbReference>
<organism evidence="2 3">
    <name type="scientific">Isosphaera pallida (strain ATCC 43644 / DSM 9630 / IS1B)</name>
    <dbReference type="NCBI Taxonomy" id="575540"/>
    <lineage>
        <taxon>Bacteria</taxon>
        <taxon>Pseudomonadati</taxon>
        <taxon>Planctomycetota</taxon>
        <taxon>Planctomycetia</taxon>
        <taxon>Isosphaerales</taxon>
        <taxon>Isosphaeraceae</taxon>
        <taxon>Isosphaera</taxon>
    </lineage>
</organism>
<keyword evidence="3" id="KW-1185">Reference proteome</keyword>
<dbReference type="InParanoid" id="E8R0K6"/>
<dbReference type="STRING" id="575540.Isop_2772"/>
<reference evidence="2 3" key="2">
    <citation type="journal article" date="2011" name="Stand. Genomic Sci.">
        <title>Complete genome sequence of Isosphaera pallida type strain (IS1B).</title>
        <authorList>
            <consortium name="US DOE Joint Genome Institute (JGI-PGF)"/>
            <person name="Goker M."/>
            <person name="Cleland D."/>
            <person name="Saunders E."/>
            <person name="Lapidus A."/>
            <person name="Nolan M."/>
            <person name="Lucas S."/>
            <person name="Hammon N."/>
            <person name="Deshpande S."/>
            <person name="Cheng J.F."/>
            <person name="Tapia R."/>
            <person name="Han C."/>
            <person name="Goodwin L."/>
            <person name="Pitluck S."/>
            <person name="Liolios K."/>
            <person name="Pagani I."/>
            <person name="Ivanova N."/>
            <person name="Mavromatis K."/>
            <person name="Pati A."/>
            <person name="Chen A."/>
            <person name="Palaniappan K."/>
            <person name="Land M."/>
            <person name="Hauser L."/>
            <person name="Chang Y.J."/>
            <person name="Jeffries C.D."/>
            <person name="Detter J.C."/>
            <person name="Beck B."/>
            <person name="Woyke T."/>
            <person name="Bristow J."/>
            <person name="Eisen J.A."/>
            <person name="Markowitz V."/>
            <person name="Hugenholtz P."/>
            <person name="Kyrpides N.C."/>
            <person name="Klenk H.P."/>
        </authorList>
    </citation>
    <scope>NUCLEOTIDE SEQUENCE [LARGE SCALE GENOMIC DNA]</scope>
    <source>
        <strain evidence="3">ATCC 43644 / DSM 9630 / IS1B</strain>
    </source>
</reference>
<evidence type="ECO:0000313" key="2">
    <source>
        <dbReference type="EMBL" id="ADV63338.1"/>
    </source>
</evidence>
<dbReference type="AlphaFoldDB" id="E8R0K6"/>
<proteinExistence type="predicted"/>
<dbReference type="RefSeq" id="WP_013565626.1">
    <property type="nucleotide sequence ID" value="NC_014962.1"/>
</dbReference>
<dbReference type="EMBL" id="CP002353">
    <property type="protein sequence ID" value="ADV63338.1"/>
    <property type="molecule type" value="Genomic_DNA"/>
</dbReference>
<name>E8R0K6_ISOPI</name>
<dbReference type="PROSITE" id="PS50082">
    <property type="entry name" value="WD_REPEATS_2"/>
    <property type="match status" value="1"/>
</dbReference>
<dbReference type="Proteomes" id="UP000008631">
    <property type="component" value="Chromosome"/>
</dbReference>
<accession>E8R0K6</accession>
<evidence type="ECO:0000313" key="3">
    <source>
        <dbReference type="Proteomes" id="UP000008631"/>
    </source>
</evidence>
<protein>
    <recommendedName>
        <fullName evidence="4">WD40 repeat domain-containing protein</fullName>
    </recommendedName>
</protein>
<keyword evidence="1" id="KW-0853">WD repeat</keyword>
<evidence type="ECO:0008006" key="4">
    <source>
        <dbReference type="Google" id="ProtNLM"/>
    </source>
</evidence>
<dbReference type="InterPro" id="IPR015943">
    <property type="entry name" value="WD40/YVTN_repeat-like_dom_sf"/>
</dbReference>